<dbReference type="InterPro" id="IPR003838">
    <property type="entry name" value="ABC3_permease_C"/>
</dbReference>
<comment type="subcellular location">
    <subcellularLocation>
        <location evidence="1">Cell membrane</location>
        <topology evidence="1">Multi-pass membrane protein</topology>
    </subcellularLocation>
</comment>
<dbReference type="GO" id="GO:0005886">
    <property type="term" value="C:plasma membrane"/>
    <property type="evidence" value="ECO:0007669"/>
    <property type="project" value="UniProtKB-SubCell"/>
</dbReference>
<sequence>MSLQDLLAFALGALRGHRLRTALTVLGIAVGIGAVVALTALGEGARRYVVQEFAALGSNLLIVLPGKVETSGAAPYGGVLRDLTLDDFQAVARVAGVKKAAPLASGAETVRFGDLSRSVPVLGTTADFVAVRRLVVSQGSFLPSRDPHAGGFEIVLGFKVARELFGSQSPLGKTVRVGPYRFRVVGVLAPRGRGLGFDFDELVFIPVRTAMRIFNRTSLFRILVECHDHREMNTVRKRVEEELFRRHRAEDVTVVSQEALVEAFSSILRALTWALSGIAAVSLLVAGIGIMNVMLVAVTERRREIGLLKAVGVTNHQVLMVFLAEALILATVGGALGLSLGSASVWVFVGFYPSFPATTPPWAFATALAVALSVGGLFGLWPAARAARVDPVLALSGGR</sequence>
<name>A0A7V1ZHY4_9BACT</name>
<accession>A0A7V1ZHY4</accession>
<evidence type="ECO:0000256" key="7">
    <source>
        <dbReference type="SAM" id="Phobius"/>
    </source>
</evidence>
<feature type="transmembrane region" description="Helical" evidence="7">
    <location>
        <begin position="273"/>
        <end position="298"/>
    </location>
</feature>
<organism evidence="10">
    <name type="scientific">Thermoanaerobaculum aquaticum</name>
    <dbReference type="NCBI Taxonomy" id="1312852"/>
    <lineage>
        <taxon>Bacteria</taxon>
        <taxon>Pseudomonadati</taxon>
        <taxon>Acidobacteriota</taxon>
        <taxon>Thermoanaerobaculia</taxon>
        <taxon>Thermoanaerobaculales</taxon>
        <taxon>Thermoanaerobaculaceae</taxon>
        <taxon>Thermoanaerobaculum</taxon>
    </lineage>
</organism>
<dbReference type="AlphaFoldDB" id="A0A7V1ZHY4"/>
<comment type="similarity">
    <text evidence="6">Belongs to the ABC-4 integral membrane protein family.</text>
</comment>
<gene>
    <name evidence="10" type="ORF">ENP06_03460</name>
</gene>
<keyword evidence="3 7" id="KW-0812">Transmembrane</keyword>
<dbReference type="Pfam" id="PF12704">
    <property type="entry name" value="MacB_PCD"/>
    <property type="match status" value="1"/>
</dbReference>
<dbReference type="InterPro" id="IPR025857">
    <property type="entry name" value="MacB_PCD"/>
</dbReference>
<keyword evidence="4 7" id="KW-1133">Transmembrane helix</keyword>
<feature type="domain" description="MacB-like periplasmic core" evidence="9">
    <location>
        <begin position="21"/>
        <end position="241"/>
    </location>
</feature>
<evidence type="ECO:0000259" key="8">
    <source>
        <dbReference type="Pfam" id="PF02687"/>
    </source>
</evidence>
<comment type="caution">
    <text evidence="10">The sequence shown here is derived from an EMBL/GenBank/DDBJ whole genome shotgun (WGS) entry which is preliminary data.</text>
</comment>
<evidence type="ECO:0000256" key="5">
    <source>
        <dbReference type="ARBA" id="ARBA00023136"/>
    </source>
</evidence>
<dbReference type="PANTHER" id="PTHR30572">
    <property type="entry name" value="MEMBRANE COMPONENT OF TRANSPORTER-RELATED"/>
    <property type="match status" value="1"/>
</dbReference>
<dbReference type="InterPro" id="IPR050250">
    <property type="entry name" value="Macrolide_Exporter_MacB"/>
</dbReference>
<evidence type="ECO:0000256" key="3">
    <source>
        <dbReference type="ARBA" id="ARBA00022692"/>
    </source>
</evidence>
<feature type="transmembrane region" description="Helical" evidence="7">
    <location>
        <begin position="319"/>
        <end position="349"/>
    </location>
</feature>
<evidence type="ECO:0000256" key="6">
    <source>
        <dbReference type="ARBA" id="ARBA00038076"/>
    </source>
</evidence>
<feature type="transmembrane region" description="Helical" evidence="7">
    <location>
        <begin position="361"/>
        <end position="381"/>
    </location>
</feature>
<evidence type="ECO:0000256" key="4">
    <source>
        <dbReference type="ARBA" id="ARBA00022989"/>
    </source>
</evidence>
<dbReference type="GO" id="GO:0022857">
    <property type="term" value="F:transmembrane transporter activity"/>
    <property type="evidence" value="ECO:0007669"/>
    <property type="project" value="TreeGrafter"/>
</dbReference>
<dbReference type="PANTHER" id="PTHR30572:SF4">
    <property type="entry name" value="ABC TRANSPORTER PERMEASE YTRF"/>
    <property type="match status" value="1"/>
</dbReference>
<protein>
    <submittedName>
        <fullName evidence="10">FtsX-like permease family protein</fullName>
    </submittedName>
</protein>
<evidence type="ECO:0000256" key="1">
    <source>
        <dbReference type="ARBA" id="ARBA00004651"/>
    </source>
</evidence>
<dbReference type="Pfam" id="PF02687">
    <property type="entry name" value="FtsX"/>
    <property type="match status" value="1"/>
</dbReference>
<evidence type="ECO:0000313" key="10">
    <source>
        <dbReference type="EMBL" id="HEQ88451.1"/>
    </source>
</evidence>
<evidence type="ECO:0000259" key="9">
    <source>
        <dbReference type="Pfam" id="PF12704"/>
    </source>
</evidence>
<feature type="transmembrane region" description="Helical" evidence="7">
    <location>
        <begin position="21"/>
        <end position="41"/>
    </location>
</feature>
<evidence type="ECO:0000256" key="2">
    <source>
        <dbReference type="ARBA" id="ARBA00022475"/>
    </source>
</evidence>
<keyword evidence="2" id="KW-1003">Cell membrane</keyword>
<proteinExistence type="inferred from homology"/>
<keyword evidence="5 7" id="KW-0472">Membrane</keyword>
<feature type="domain" description="ABC3 transporter permease C-terminal" evidence="8">
    <location>
        <begin position="278"/>
        <end position="391"/>
    </location>
</feature>
<reference evidence="10" key="1">
    <citation type="journal article" date="2020" name="mSystems">
        <title>Genome- and Community-Level Interaction Insights into Carbon Utilization and Element Cycling Functions of Hydrothermarchaeota in Hydrothermal Sediment.</title>
        <authorList>
            <person name="Zhou Z."/>
            <person name="Liu Y."/>
            <person name="Xu W."/>
            <person name="Pan J."/>
            <person name="Luo Z.H."/>
            <person name="Li M."/>
        </authorList>
    </citation>
    <scope>NUCLEOTIDE SEQUENCE [LARGE SCALE GENOMIC DNA]</scope>
    <source>
        <strain evidence="10">SpSt-186</strain>
    </source>
</reference>
<dbReference type="EMBL" id="DSHW01000259">
    <property type="protein sequence ID" value="HEQ88451.1"/>
    <property type="molecule type" value="Genomic_DNA"/>
</dbReference>